<dbReference type="AlphaFoldDB" id="A0A3B1JX54"/>
<reference evidence="3" key="2">
    <citation type="journal article" date="2014" name="Nat. Commun.">
        <title>The cavefish genome reveals candidate genes for eye loss.</title>
        <authorList>
            <person name="McGaugh S.E."/>
            <person name="Gross J.B."/>
            <person name="Aken B."/>
            <person name="Blin M."/>
            <person name="Borowsky R."/>
            <person name="Chalopin D."/>
            <person name="Hinaux H."/>
            <person name="Jeffery W.R."/>
            <person name="Keene A."/>
            <person name="Ma L."/>
            <person name="Minx P."/>
            <person name="Murphy D."/>
            <person name="O'Quin K.E."/>
            <person name="Retaux S."/>
            <person name="Rohner N."/>
            <person name="Searle S.M."/>
            <person name="Stahl B.A."/>
            <person name="Tabin C."/>
            <person name="Volff J.N."/>
            <person name="Yoshizawa M."/>
            <person name="Warren W.C."/>
        </authorList>
    </citation>
    <scope>NUCLEOTIDE SEQUENCE [LARGE SCALE GENOMIC DNA]</scope>
    <source>
        <strain evidence="3">female</strain>
    </source>
</reference>
<accession>A0A3B1JX54</accession>
<proteinExistence type="predicted"/>
<dbReference type="Bgee" id="ENSAMXG00000041452">
    <property type="expression patterns" value="Expressed in testis and 4 other cell types or tissues"/>
</dbReference>
<reference evidence="2" key="4">
    <citation type="submission" date="2025-09" db="UniProtKB">
        <authorList>
            <consortium name="Ensembl"/>
        </authorList>
    </citation>
    <scope>IDENTIFICATION</scope>
</reference>
<dbReference type="Ensembl" id="ENSAMXT00000034584.1">
    <property type="protein sequence ID" value="ENSAMXP00000046291.1"/>
    <property type="gene ID" value="ENSAMXG00000041452.1"/>
</dbReference>
<reference evidence="2" key="3">
    <citation type="submission" date="2025-08" db="UniProtKB">
        <authorList>
            <consortium name="Ensembl"/>
        </authorList>
    </citation>
    <scope>IDENTIFICATION</scope>
</reference>
<organism evidence="2 3">
    <name type="scientific">Astyanax mexicanus</name>
    <name type="common">Blind cave fish</name>
    <name type="synonym">Astyanax fasciatus mexicanus</name>
    <dbReference type="NCBI Taxonomy" id="7994"/>
    <lineage>
        <taxon>Eukaryota</taxon>
        <taxon>Metazoa</taxon>
        <taxon>Chordata</taxon>
        <taxon>Craniata</taxon>
        <taxon>Vertebrata</taxon>
        <taxon>Euteleostomi</taxon>
        <taxon>Actinopterygii</taxon>
        <taxon>Neopterygii</taxon>
        <taxon>Teleostei</taxon>
        <taxon>Ostariophysi</taxon>
        <taxon>Characiformes</taxon>
        <taxon>Characoidei</taxon>
        <taxon>Acestrorhamphidae</taxon>
        <taxon>Acestrorhamphinae</taxon>
        <taxon>Astyanax</taxon>
    </lineage>
</organism>
<evidence type="ECO:0000313" key="3">
    <source>
        <dbReference type="Proteomes" id="UP000018467"/>
    </source>
</evidence>
<evidence type="ECO:0000256" key="1">
    <source>
        <dbReference type="SAM" id="MobiDB-lite"/>
    </source>
</evidence>
<feature type="region of interest" description="Disordered" evidence="1">
    <location>
        <begin position="72"/>
        <end position="107"/>
    </location>
</feature>
<sequence length="107" mass="12542">MSGLSGFYKCRRYACCKECWAKITGSRKAAEERRRAIQQRLVLFYHVLLQPKSILHRSFTLRAFWETRRSGGRQRLRGTSGPIHSNTHQTPPGHERVNGFWQQKGRK</sequence>
<reference evidence="3" key="1">
    <citation type="submission" date="2013-03" db="EMBL/GenBank/DDBJ databases">
        <authorList>
            <person name="Jeffery W."/>
            <person name="Warren W."/>
            <person name="Wilson R.K."/>
        </authorList>
    </citation>
    <scope>NUCLEOTIDE SEQUENCE</scope>
    <source>
        <strain evidence="3">female</strain>
    </source>
</reference>
<evidence type="ECO:0000313" key="2">
    <source>
        <dbReference type="Ensembl" id="ENSAMXP00000046291.1"/>
    </source>
</evidence>
<dbReference type="InParanoid" id="A0A3B1JX54"/>
<dbReference type="Proteomes" id="UP000018467">
    <property type="component" value="Unassembled WGS sequence"/>
</dbReference>
<name>A0A3B1JX54_ASTMX</name>
<keyword evidence="3" id="KW-1185">Reference proteome</keyword>
<protein>
    <submittedName>
        <fullName evidence="2">Uncharacterized protein</fullName>
    </submittedName>
</protein>